<dbReference type="Pfam" id="PF05833">
    <property type="entry name" value="NFACT_N"/>
    <property type="match status" value="1"/>
</dbReference>
<dbReference type="NCBIfam" id="NF041120">
    <property type="entry name" value="RqcH_arch"/>
    <property type="match status" value="1"/>
</dbReference>
<dbReference type="Pfam" id="PF05670">
    <property type="entry name" value="NFACT-R_1"/>
    <property type="match status" value="1"/>
</dbReference>
<sequence length="631" mass="71024">MATQQGMSGVDLVAVTAELRRLLPLWVHKVYLGEDRIAGIRMNTKEREKRTLLIEPGRRLHLVPEVPEFPIIPPAFAMLLRKYLVGGRILDIRQRGLQRTVIIDIQKSDQVYHLIIEVFDVGNIILCNEDYSIVQPLTRQKFKDRDVLPGIVYSFPPHDVSLQTRDEYIAMLKADDRDIVRALAVGSFLGGMYAEQVCRTAGIPKETPAAEVDGGIVYDAIHALLAEAQDHPAAVITKSGCHPVITADPTLQGPFKSFSDALVVYYPKKVREIKEAKPKISREERIRRQQEESVKKFERQIKRYEEIVEKIYEEYSFVQEVITTLSTASKTRSWQEIEDILKADNQGVGKRIKQVFPAEAAVDLDLGILVKIFVHETVEQNAGRNYDQIKKFKKKHTGAKAAMERQIQQPVRKAAGYSKPKNKWFHRFRWFYTSDGILVIGGRDAGQNEDLVKKYLEGGDTFLHADIHGASVVVVKGKTECWDEVSRFAAAYSGAWRSGFGTADVYAARPDQVSKTAESGEYLSRGSFVVRGERQWFKSVPLEIAIGLQKKPETRIIGGPASAVQSRTDFFLMLSPGTFEPNDVAKKVVRVLRDRLPMSEQKALKFALNTESIAAFVPPGGSDIREEVKDA</sequence>
<proteinExistence type="predicted"/>
<dbReference type="OrthoDB" id="10943at2157"/>
<comment type="caution">
    <text evidence="3">The sequence shown here is derived from an EMBL/GenBank/DDBJ whole genome shotgun (WGS) entry which is preliminary data.</text>
</comment>
<dbReference type="Proteomes" id="UP000245657">
    <property type="component" value="Unassembled WGS sequence"/>
</dbReference>
<accession>A0A2V2MYG7</accession>
<dbReference type="Gene3D" id="2.30.310.10">
    <property type="entry name" value="ibrinogen binding protein from staphylococcus aureus domain"/>
    <property type="match status" value="1"/>
</dbReference>
<dbReference type="GeneID" id="97548913"/>
<evidence type="ECO:0000313" key="4">
    <source>
        <dbReference type="Proteomes" id="UP000245657"/>
    </source>
</evidence>
<keyword evidence="1" id="KW-0175">Coiled coil</keyword>
<protein>
    <submittedName>
        <fullName evidence="3">Fibronectin-binding domain-containing protein</fullName>
    </submittedName>
</protein>
<dbReference type="GO" id="GO:0043023">
    <property type="term" value="F:ribosomal large subunit binding"/>
    <property type="evidence" value="ECO:0007669"/>
    <property type="project" value="TreeGrafter"/>
</dbReference>
<feature type="coiled-coil region" evidence="1">
    <location>
        <begin position="280"/>
        <end position="314"/>
    </location>
</feature>
<feature type="domain" description="NFACT RNA-binding" evidence="2">
    <location>
        <begin position="428"/>
        <end position="532"/>
    </location>
</feature>
<gene>
    <name evidence="3" type="ORF">DK846_05750</name>
</gene>
<dbReference type="GO" id="GO:0072344">
    <property type="term" value="P:rescue of stalled ribosome"/>
    <property type="evidence" value="ECO:0007669"/>
    <property type="project" value="TreeGrafter"/>
</dbReference>
<dbReference type="GO" id="GO:1990112">
    <property type="term" value="C:RQC complex"/>
    <property type="evidence" value="ECO:0007669"/>
    <property type="project" value="TreeGrafter"/>
</dbReference>
<dbReference type="GO" id="GO:0000049">
    <property type="term" value="F:tRNA binding"/>
    <property type="evidence" value="ECO:0007669"/>
    <property type="project" value="TreeGrafter"/>
</dbReference>
<evidence type="ECO:0000256" key="1">
    <source>
        <dbReference type="SAM" id="Coils"/>
    </source>
</evidence>
<evidence type="ECO:0000313" key="3">
    <source>
        <dbReference type="EMBL" id="PWR72982.1"/>
    </source>
</evidence>
<dbReference type="EMBL" id="QGMY01000005">
    <property type="protein sequence ID" value="PWR72982.1"/>
    <property type="molecule type" value="Genomic_DNA"/>
</dbReference>
<dbReference type="InterPro" id="IPR051608">
    <property type="entry name" value="RQC_Subunit_NEMF"/>
</dbReference>
<evidence type="ECO:0000259" key="2">
    <source>
        <dbReference type="Pfam" id="PF05670"/>
    </source>
</evidence>
<dbReference type="AlphaFoldDB" id="A0A2V2MYG7"/>
<dbReference type="InterPro" id="IPR008532">
    <property type="entry name" value="NFACT_RNA-bd"/>
</dbReference>
<dbReference type="PANTHER" id="PTHR15239">
    <property type="entry name" value="NUCLEAR EXPORT MEDIATOR FACTOR NEMF"/>
    <property type="match status" value="1"/>
</dbReference>
<dbReference type="RefSeq" id="WP_109967987.1">
    <property type="nucleotide sequence ID" value="NZ_CP176093.1"/>
</dbReference>
<dbReference type="PANTHER" id="PTHR15239:SF6">
    <property type="entry name" value="RIBOSOME QUALITY CONTROL COMPLEX SUBUNIT NEMF"/>
    <property type="match status" value="1"/>
</dbReference>
<keyword evidence="4" id="KW-1185">Reference proteome</keyword>
<organism evidence="3 4">
    <name type="scientific">Methanospirillum lacunae</name>
    <dbReference type="NCBI Taxonomy" id="668570"/>
    <lineage>
        <taxon>Archaea</taxon>
        <taxon>Methanobacteriati</taxon>
        <taxon>Methanobacteriota</taxon>
        <taxon>Stenosarchaea group</taxon>
        <taxon>Methanomicrobia</taxon>
        <taxon>Methanomicrobiales</taxon>
        <taxon>Methanospirillaceae</taxon>
        <taxon>Methanospirillum</taxon>
    </lineage>
</organism>
<name>A0A2V2MYG7_9EURY</name>
<reference evidence="3 4" key="1">
    <citation type="submission" date="2018-05" db="EMBL/GenBank/DDBJ databases">
        <title>Draft genome of Methanospirillum lacunae Ki8-1.</title>
        <authorList>
            <person name="Dueholm M.S."/>
            <person name="Nielsen P.H."/>
            <person name="Bakmann L.F."/>
            <person name="Otzen D.E."/>
        </authorList>
    </citation>
    <scope>NUCLEOTIDE SEQUENCE [LARGE SCALE GENOMIC DNA]</scope>
    <source>
        <strain evidence="3 4">Ki8-1</strain>
    </source>
</reference>